<proteinExistence type="predicted"/>
<sequence length="38" mass="4367">MNVLQRFLTFNSRGAVEIIRLAWLLQRLIKQKGGIAVI</sequence>
<gene>
    <name evidence="1" type="ORF">ABJ99_1772</name>
</gene>
<accession>A0A0N0GFW8</accession>
<evidence type="ECO:0000313" key="1">
    <source>
        <dbReference type="EMBL" id="KPC32919.1"/>
    </source>
</evidence>
<reference evidence="1 2" key="1">
    <citation type="submission" date="2015-07" db="EMBL/GenBank/DDBJ databases">
        <authorList>
            <person name="Noorani M."/>
        </authorList>
    </citation>
    <scope>NUCLEOTIDE SEQUENCE [LARGE SCALE GENOMIC DNA]</scope>
    <source>
        <strain evidence="1 2">0788_9</strain>
    </source>
</reference>
<dbReference type="AlphaFoldDB" id="A0A0N0GFW8"/>
<organism evidence="1 2">
    <name type="scientific">Pseudomonas syringae pv. cilantro</name>
    <dbReference type="NCBI Taxonomy" id="81035"/>
    <lineage>
        <taxon>Bacteria</taxon>
        <taxon>Pseudomonadati</taxon>
        <taxon>Pseudomonadota</taxon>
        <taxon>Gammaproteobacteria</taxon>
        <taxon>Pseudomonadales</taxon>
        <taxon>Pseudomonadaceae</taxon>
        <taxon>Pseudomonas</taxon>
        <taxon>Pseudomonas syringae</taxon>
    </lineage>
</organism>
<dbReference type="EMBL" id="LGLN01000033">
    <property type="protein sequence ID" value="KPC32919.1"/>
    <property type="molecule type" value="Genomic_DNA"/>
</dbReference>
<comment type="caution">
    <text evidence="1">The sequence shown here is derived from an EMBL/GenBank/DDBJ whole genome shotgun (WGS) entry which is preliminary data.</text>
</comment>
<evidence type="ECO:0000313" key="2">
    <source>
        <dbReference type="Proteomes" id="UP000037891"/>
    </source>
</evidence>
<protein>
    <submittedName>
        <fullName evidence="1">Uncharacterized protein</fullName>
    </submittedName>
</protein>
<reference evidence="1 2" key="2">
    <citation type="submission" date="2015-10" db="EMBL/GenBank/DDBJ databases">
        <title>Comparative genomics and high-throughput reverse genetic screens identify a new phytobacterial MAMP and an Arabidopsis receptor required for immune elicitation.</title>
        <authorList>
            <person name="Mott G.A."/>
            <person name="Thakur S."/>
            <person name="Wang P.W."/>
            <person name="Desveaux D."/>
            <person name="Guttman D.S."/>
        </authorList>
    </citation>
    <scope>NUCLEOTIDE SEQUENCE [LARGE SCALE GENOMIC DNA]</scope>
    <source>
        <strain evidence="1 2">0788_9</strain>
    </source>
</reference>
<dbReference type="Proteomes" id="UP000037891">
    <property type="component" value="Unassembled WGS sequence"/>
</dbReference>
<name>A0A0N0GFW8_PSESX</name>